<dbReference type="Proteomes" id="UP001528920">
    <property type="component" value="Unassembled WGS sequence"/>
</dbReference>
<protein>
    <submittedName>
        <fullName evidence="1">TolB-like 6-bladed beta-propeller domain-containing protein</fullName>
    </submittedName>
</protein>
<sequence length="294" mass="33650">MRISDSLLFVLDPDSRNFIKLISLNNLSLIKDLCLKGRGPEEYGMICRFELLEPRKIGFYDDLNTTYYEADIKSNQYNLKTTLNRNLKIEKERVANTVRVNDCFVSSGLFQNKGRLLISSMDSIGLCEYVDDYPIDDYPKMSTMNKGMAYQTHFTNSINGYFTGYTLASGEIFFYSKNGNGIVTENAYQLFTPNFTPNSNFGYGVVFAKESCTGFLDVVSKDDFIYALYSGRTRKEFGMEAYMGNKIFIFTHSGVPVEYYELDVDIRTFDVDENGTIYALTINPYPQLVKFPTK</sequence>
<reference evidence="1 2" key="1">
    <citation type="submission" date="2022-01" db="EMBL/GenBank/DDBJ databases">
        <title>Labilibaculum sp. nov, a marine bacterium isolated from Antarctica.</title>
        <authorList>
            <person name="Dai W."/>
        </authorList>
    </citation>
    <scope>NUCLEOTIDE SEQUENCE [LARGE SCALE GENOMIC DNA]</scope>
    <source>
        <strain evidence="1 2">DW002</strain>
    </source>
</reference>
<proteinExistence type="predicted"/>
<gene>
    <name evidence="1" type="ORF">L3049_07890</name>
</gene>
<keyword evidence="2" id="KW-1185">Reference proteome</keyword>
<evidence type="ECO:0000313" key="2">
    <source>
        <dbReference type="Proteomes" id="UP001528920"/>
    </source>
</evidence>
<comment type="caution">
    <text evidence="1">The sequence shown here is derived from an EMBL/GenBank/DDBJ whole genome shotgun (WGS) entry which is preliminary data.</text>
</comment>
<name>A0ABT5VR76_9BACT</name>
<evidence type="ECO:0000313" key="1">
    <source>
        <dbReference type="EMBL" id="MDE5417926.1"/>
    </source>
</evidence>
<accession>A0ABT5VR76</accession>
<dbReference type="Pfam" id="PF15869">
    <property type="entry name" value="TolB_like"/>
    <property type="match status" value="1"/>
</dbReference>
<organism evidence="1 2">
    <name type="scientific">Paralabilibaculum antarcticum</name>
    <dbReference type="NCBI Taxonomy" id="2912572"/>
    <lineage>
        <taxon>Bacteria</taxon>
        <taxon>Pseudomonadati</taxon>
        <taxon>Bacteroidota</taxon>
        <taxon>Bacteroidia</taxon>
        <taxon>Marinilabiliales</taxon>
        <taxon>Marinifilaceae</taxon>
        <taxon>Paralabilibaculum</taxon>
    </lineage>
</organism>
<dbReference type="EMBL" id="JAKJSC010000001">
    <property type="protein sequence ID" value="MDE5417926.1"/>
    <property type="molecule type" value="Genomic_DNA"/>
</dbReference>